<reference evidence="5 6" key="1">
    <citation type="journal article" date="2017" name="Genome Announc.">
        <title>Complete Genome Sequences of Two Acetylene-Fermenting Pelobacter acetylenicus Strains.</title>
        <authorList>
            <person name="Sutton J.M."/>
            <person name="Baesman S.M."/>
            <person name="Fierst J.L."/>
            <person name="Poret-Peterson A.T."/>
            <person name="Oremland R.S."/>
            <person name="Dunlap D.S."/>
            <person name="Akob D.M."/>
        </authorList>
    </citation>
    <scope>NUCLEOTIDE SEQUENCE [LARGE SCALE GENOMIC DNA]</scope>
    <source>
        <strain evidence="5 6">SFB93</strain>
    </source>
</reference>
<comment type="similarity">
    <text evidence="1">Belongs to the ATP-dependent AMP-binding enzyme family.</text>
</comment>
<dbReference type="InterPro" id="IPR020845">
    <property type="entry name" value="AMP-binding_CS"/>
</dbReference>
<evidence type="ECO:0000256" key="1">
    <source>
        <dbReference type="ARBA" id="ARBA00006432"/>
    </source>
</evidence>
<organism evidence="5 6">
    <name type="scientific">Syntrophotalea acetylenivorans</name>
    <dbReference type="NCBI Taxonomy" id="1842532"/>
    <lineage>
        <taxon>Bacteria</taxon>
        <taxon>Pseudomonadati</taxon>
        <taxon>Thermodesulfobacteriota</taxon>
        <taxon>Desulfuromonadia</taxon>
        <taxon>Desulfuromonadales</taxon>
        <taxon>Syntrophotaleaceae</taxon>
        <taxon>Syntrophotalea</taxon>
    </lineage>
</organism>
<dbReference type="AlphaFoldDB" id="A0A1L3GNP3"/>
<dbReference type="InterPro" id="IPR000873">
    <property type="entry name" value="AMP-dep_synth/lig_dom"/>
</dbReference>
<protein>
    <recommendedName>
        <fullName evidence="7">AMP-dependent synthetase</fullName>
    </recommendedName>
</protein>
<dbReference type="STRING" id="1842532.A7E78_06400"/>
<dbReference type="InterPro" id="IPR025110">
    <property type="entry name" value="AMP-bd_C"/>
</dbReference>
<proteinExistence type="inferred from homology"/>
<dbReference type="Pfam" id="PF13193">
    <property type="entry name" value="AMP-binding_C"/>
    <property type="match status" value="1"/>
</dbReference>
<dbReference type="KEGG" id="pef:A7E78_06400"/>
<evidence type="ECO:0000313" key="6">
    <source>
        <dbReference type="Proteomes" id="UP000182517"/>
    </source>
</evidence>
<sequence>MVASTNPEKSLLSQQQRWFQFVSELQERPLLEFSQVWKTYQTIYPDYDENPTRAIAWQPSAETIPTTNISKYMTKTGHESYADLHRWSVTDPAGFWASVIDELSIRFHMPPNNILKKQNDPEQAHWLPGARLNIVDSCFKSLANQTAIISGHEGEQGLSFTTYGQLNELVAQVVSALNGLGFRPGDAIALYLPMTAQCVAAYLGIIKAGCQVVSIADSFSSGELKKRLEISRASGIITADRMQRGGKVIELYDKVKEAAAPRAVVISSNGSPPDLRIGDLLWTDFLQQGGGNEGWHGAPETPINILFSSGTTGTPKAIPWTHLTPVKAAMDGYFHQDIHPEDIIAWPTNIGWMMGPWLIFATLINGATMALFDGRPNTLDFLRFVKEAQVSILGLVPALVRAWRTENSNLDLRGIRLFSSTGEASNPEDYLWLMSRSGFKAPVIEYCGGTEIGGGYITGTMVQSAAPALFTTPALGIDFTILGDDQQPVERGQMGEAYLKPPSIGLSQALLNADHHRVYYADCPKSPDGRVLRRHGDQLRVLGNGFYRAEGRCDDTMNLNGIKVSSIELETVLNRHPDIQESAAVSLTSPQIGERLFVFAVARPGTDPDHLKQELNRLLATQVNPLFKIHQVVMIDELPRTASNKLMRRSLRNRLQEDKL</sequence>
<dbReference type="PANTHER" id="PTHR44378:SF2">
    <property type="entry name" value="ACYL-ACTIVATING ENZYME 17, PEROXISOMAL-RELATED"/>
    <property type="match status" value="1"/>
</dbReference>
<evidence type="ECO:0000259" key="3">
    <source>
        <dbReference type="Pfam" id="PF13193"/>
    </source>
</evidence>
<gene>
    <name evidence="5" type="ORF">A7E78_06400</name>
</gene>
<dbReference type="InterPro" id="IPR042099">
    <property type="entry name" value="ANL_N_sf"/>
</dbReference>
<name>A0A1L3GNP3_9BACT</name>
<evidence type="ECO:0000259" key="4">
    <source>
        <dbReference type="Pfam" id="PF16177"/>
    </source>
</evidence>
<dbReference type="EMBL" id="CP015519">
    <property type="protein sequence ID" value="APG27505.1"/>
    <property type="molecule type" value="Genomic_DNA"/>
</dbReference>
<accession>A0A1L3GNP3</accession>
<dbReference type="PROSITE" id="PS00455">
    <property type="entry name" value="AMP_BINDING"/>
    <property type="match status" value="1"/>
</dbReference>
<feature type="domain" description="AMP-binding enzyme C-terminal" evidence="3">
    <location>
        <begin position="568"/>
        <end position="645"/>
    </location>
</feature>
<dbReference type="Pfam" id="PF00501">
    <property type="entry name" value="AMP-binding"/>
    <property type="match status" value="1"/>
</dbReference>
<evidence type="ECO:0008006" key="7">
    <source>
        <dbReference type="Google" id="ProtNLM"/>
    </source>
</evidence>
<dbReference type="Gene3D" id="3.40.50.12780">
    <property type="entry name" value="N-terminal domain of ligase-like"/>
    <property type="match status" value="1"/>
</dbReference>
<keyword evidence="6" id="KW-1185">Reference proteome</keyword>
<dbReference type="InterPro" id="IPR032387">
    <property type="entry name" value="ACAS_N"/>
</dbReference>
<dbReference type="Proteomes" id="UP000182517">
    <property type="component" value="Chromosome"/>
</dbReference>
<evidence type="ECO:0000259" key="2">
    <source>
        <dbReference type="Pfam" id="PF00501"/>
    </source>
</evidence>
<dbReference type="InterPro" id="IPR045851">
    <property type="entry name" value="AMP-bd_C_sf"/>
</dbReference>
<dbReference type="Gene3D" id="3.30.300.30">
    <property type="match status" value="1"/>
</dbReference>
<evidence type="ECO:0000313" key="5">
    <source>
        <dbReference type="EMBL" id="APG27505.1"/>
    </source>
</evidence>
<dbReference type="SUPFAM" id="SSF56801">
    <property type="entry name" value="Acetyl-CoA synthetase-like"/>
    <property type="match status" value="1"/>
</dbReference>
<feature type="domain" description="Acetyl-coenzyme A synthetase N-terminal" evidence="4">
    <location>
        <begin position="81"/>
        <end position="138"/>
    </location>
</feature>
<feature type="domain" description="AMP-dependent synthetase/ligase" evidence="2">
    <location>
        <begin position="146"/>
        <end position="504"/>
    </location>
</feature>
<dbReference type="Pfam" id="PF16177">
    <property type="entry name" value="ACAS_N"/>
    <property type="match status" value="1"/>
</dbReference>
<dbReference type="PANTHER" id="PTHR44378">
    <property type="entry name" value="ACYL-ACTIVATING ENZYME 17, PEROXISOMAL-RELATED"/>
    <property type="match status" value="1"/>
</dbReference>